<dbReference type="EMBL" id="FZON01000005">
    <property type="protein sequence ID" value="SNS15872.1"/>
    <property type="molecule type" value="Genomic_DNA"/>
</dbReference>
<organism evidence="2 3">
    <name type="scientific">Antarctobacter heliothermus</name>
    <dbReference type="NCBI Taxonomy" id="74033"/>
    <lineage>
        <taxon>Bacteria</taxon>
        <taxon>Pseudomonadati</taxon>
        <taxon>Pseudomonadota</taxon>
        <taxon>Alphaproteobacteria</taxon>
        <taxon>Rhodobacterales</taxon>
        <taxon>Roseobacteraceae</taxon>
        <taxon>Antarctobacter</taxon>
    </lineage>
</organism>
<feature type="transmembrane region" description="Helical" evidence="1">
    <location>
        <begin position="142"/>
        <end position="163"/>
    </location>
</feature>
<evidence type="ECO:0000256" key="1">
    <source>
        <dbReference type="SAM" id="Phobius"/>
    </source>
</evidence>
<dbReference type="AlphaFoldDB" id="A0A239C7K0"/>
<name>A0A239C7K0_9RHOB</name>
<keyword evidence="1" id="KW-0472">Membrane</keyword>
<dbReference type="OrthoDB" id="5198105at2"/>
<dbReference type="RefSeq" id="WP_089276672.1">
    <property type="nucleotide sequence ID" value="NZ_FZON01000005.1"/>
</dbReference>
<reference evidence="2 3" key="1">
    <citation type="submission" date="2017-06" db="EMBL/GenBank/DDBJ databases">
        <authorList>
            <person name="Kim H.J."/>
            <person name="Triplett B.A."/>
        </authorList>
    </citation>
    <scope>NUCLEOTIDE SEQUENCE [LARGE SCALE GENOMIC DNA]</scope>
    <source>
        <strain evidence="2 3">DSM 11445</strain>
    </source>
</reference>
<feature type="transmembrane region" description="Helical" evidence="1">
    <location>
        <begin position="99"/>
        <end position="122"/>
    </location>
</feature>
<protein>
    <submittedName>
        <fullName evidence="2">Uncharacterized protein</fullName>
    </submittedName>
</protein>
<proteinExistence type="predicted"/>
<keyword evidence="1" id="KW-0812">Transmembrane</keyword>
<evidence type="ECO:0000313" key="2">
    <source>
        <dbReference type="EMBL" id="SNS15872.1"/>
    </source>
</evidence>
<accession>A0A239C7K0</accession>
<gene>
    <name evidence="2" type="ORF">SAMN04488078_1005152</name>
</gene>
<keyword evidence="1" id="KW-1133">Transmembrane helix</keyword>
<evidence type="ECO:0000313" key="3">
    <source>
        <dbReference type="Proteomes" id="UP000198440"/>
    </source>
</evidence>
<sequence>MSRVAYLILTAATLAVYFVMVLWTLPTIAAAAGGALPFDLRPWGYSPEEAAAFLSVLSDPGRSLYSDVQLRLDTVYPPLLAIWICASAARLFPRGVVWAIGLVAVGGMAADLAENAAVAQLLDGFDADTARRAARWTMVKSAATTLALTALLAGFVAWLWGVWRARGAG</sequence>
<dbReference type="Proteomes" id="UP000198440">
    <property type="component" value="Unassembled WGS sequence"/>
</dbReference>